<evidence type="ECO:0000313" key="5">
    <source>
        <dbReference type="EMBL" id="XAH76263.1"/>
    </source>
</evidence>
<dbReference type="SMART" id="SM00382">
    <property type="entry name" value="AAA"/>
    <property type="match status" value="1"/>
</dbReference>
<dbReference type="Proteomes" id="UP001451571">
    <property type="component" value="Chromosome"/>
</dbReference>
<evidence type="ECO:0000256" key="2">
    <source>
        <dbReference type="ARBA" id="ARBA00022741"/>
    </source>
</evidence>
<dbReference type="PANTHER" id="PTHR42788:SF21">
    <property type="entry name" value="ABC TRANSPORTER ATP-BINDING PROTEIN"/>
    <property type="match status" value="1"/>
</dbReference>
<organism evidence="5 6">
    <name type="scientific">Kineothrix sedimenti</name>
    <dbReference type="NCBI Taxonomy" id="3123317"/>
    <lineage>
        <taxon>Bacteria</taxon>
        <taxon>Bacillati</taxon>
        <taxon>Bacillota</taxon>
        <taxon>Clostridia</taxon>
        <taxon>Lachnospirales</taxon>
        <taxon>Lachnospiraceae</taxon>
        <taxon>Kineothrix</taxon>
    </lineage>
</organism>
<gene>
    <name evidence="5" type="ORF">V6984_11050</name>
</gene>
<dbReference type="Pfam" id="PF00005">
    <property type="entry name" value="ABC_tran"/>
    <property type="match status" value="1"/>
</dbReference>
<reference evidence="5 6" key="1">
    <citation type="submission" date="2024-02" db="EMBL/GenBank/DDBJ databases">
        <title>Bacterial strain from lacustrine sediment.</title>
        <authorList>
            <person name="Petit C."/>
            <person name="Fadhlaoui K."/>
        </authorList>
    </citation>
    <scope>NUCLEOTIDE SEQUENCE [LARGE SCALE GENOMIC DNA]</scope>
    <source>
        <strain evidence="5 6">IPX-CK</strain>
    </source>
</reference>
<accession>A0ABZ3F172</accession>
<keyword evidence="2" id="KW-0547">Nucleotide-binding</keyword>
<dbReference type="InterPro" id="IPR003439">
    <property type="entry name" value="ABC_transporter-like_ATP-bd"/>
</dbReference>
<sequence length="274" mass="30800">MDKPILELKDISYSYHNLKGETPALSHISFQVEKGEFVAIAGPSGCGKSTLLSIIFGLLVPESGEILFHITQGEMQASRHQTAGLCPKMGYMLQHDHLFEWRTVYQNVLLGLEINRQLTEDKIDQAVKLLKDYDLYKFKDKKPSELSGGMKQRAALIRTLVLDPEILLLDEPFSALDYQTRLSVSSDICNIIRSTGKTAILITHDLSEAISLSDRILVMSKRPATIKCDIPIHLTISEDSPLASRNAPEYQSYFNQLWKEISDENYIQSSAALK</sequence>
<evidence type="ECO:0000313" key="6">
    <source>
        <dbReference type="Proteomes" id="UP001451571"/>
    </source>
</evidence>
<dbReference type="GO" id="GO:0005524">
    <property type="term" value="F:ATP binding"/>
    <property type="evidence" value="ECO:0007669"/>
    <property type="project" value="UniProtKB-KW"/>
</dbReference>
<dbReference type="CDD" id="cd03293">
    <property type="entry name" value="ABC_NrtD_SsuB_transporters"/>
    <property type="match status" value="1"/>
</dbReference>
<dbReference type="PROSITE" id="PS50893">
    <property type="entry name" value="ABC_TRANSPORTER_2"/>
    <property type="match status" value="1"/>
</dbReference>
<dbReference type="SUPFAM" id="SSF52540">
    <property type="entry name" value="P-loop containing nucleoside triphosphate hydrolases"/>
    <property type="match status" value="1"/>
</dbReference>
<feature type="domain" description="ABC transporter" evidence="4">
    <location>
        <begin position="6"/>
        <end position="246"/>
    </location>
</feature>
<keyword evidence="6" id="KW-1185">Reference proteome</keyword>
<keyword evidence="3 5" id="KW-0067">ATP-binding</keyword>
<dbReference type="PROSITE" id="PS00211">
    <property type="entry name" value="ABC_TRANSPORTER_1"/>
    <property type="match status" value="1"/>
</dbReference>
<name>A0ABZ3F172_9FIRM</name>
<dbReference type="InterPro" id="IPR003593">
    <property type="entry name" value="AAA+_ATPase"/>
</dbReference>
<dbReference type="InterPro" id="IPR027417">
    <property type="entry name" value="P-loop_NTPase"/>
</dbReference>
<dbReference type="Gene3D" id="3.40.50.300">
    <property type="entry name" value="P-loop containing nucleotide triphosphate hydrolases"/>
    <property type="match status" value="1"/>
</dbReference>
<evidence type="ECO:0000256" key="1">
    <source>
        <dbReference type="ARBA" id="ARBA00022448"/>
    </source>
</evidence>
<evidence type="ECO:0000256" key="3">
    <source>
        <dbReference type="ARBA" id="ARBA00022840"/>
    </source>
</evidence>
<dbReference type="EMBL" id="CP146256">
    <property type="protein sequence ID" value="XAH76263.1"/>
    <property type="molecule type" value="Genomic_DNA"/>
</dbReference>
<protein>
    <submittedName>
        <fullName evidence="5">ABC transporter ATP-binding protein</fullName>
    </submittedName>
</protein>
<evidence type="ECO:0000259" key="4">
    <source>
        <dbReference type="PROSITE" id="PS50893"/>
    </source>
</evidence>
<dbReference type="InterPro" id="IPR050166">
    <property type="entry name" value="ABC_transporter_ATP-bind"/>
</dbReference>
<dbReference type="RefSeq" id="WP_342759836.1">
    <property type="nucleotide sequence ID" value="NZ_CP146256.1"/>
</dbReference>
<keyword evidence="1" id="KW-0813">Transport</keyword>
<dbReference type="PANTHER" id="PTHR42788">
    <property type="entry name" value="TAURINE IMPORT ATP-BINDING PROTEIN-RELATED"/>
    <property type="match status" value="1"/>
</dbReference>
<dbReference type="InterPro" id="IPR017871">
    <property type="entry name" value="ABC_transporter-like_CS"/>
</dbReference>
<proteinExistence type="predicted"/>